<dbReference type="Pfam" id="PF00196">
    <property type="entry name" value="GerE"/>
    <property type="match status" value="1"/>
</dbReference>
<dbReference type="Pfam" id="PF00072">
    <property type="entry name" value="Response_reg"/>
    <property type="match status" value="1"/>
</dbReference>
<protein>
    <submittedName>
        <fullName evidence="6">DNA-binding response regulator</fullName>
    </submittedName>
</protein>
<dbReference type="GO" id="GO:0006355">
    <property type="term" value="P:regulation of DNA-templated transcription"/>
    <property type="evidence" value="ECO:0007669"/>
    <property type="project" value="InterPro"/>
</dbReference>
<dbReference type="PROSITE" id="PS50043">
    <property type="entry name" value="HTH_LUXR_2"/>
    <property type="match status" value="1"/>
</dbReference>
<dbReference type="InterPro" id="IPR000792">
    <property type="entry name" value="Tscrpt_reg_LuxR_C"/>
</dbReference>
<dbReference type="InterPro" id="IPR051015">
    <property type="entry name" value="EvgA-like"/>
</dbReference>
<dbReference type="PANTHER" id="PTHR45566:SF1">
    <property type="entry name" value="HTH-TYPE TRANSCRIPTIONAL REGULATOR YHJB-RELATED"/>
    <property type="match status" value="1"/>
</dbReference>
<dbReference type="SMART" id="SM00448">
    <property type="entry name" value="REC"/>
    <property type="match status" value="1"/>
</dbReference>
<dbReference type="CDD" id="cd06170">
    <property type="entry name" value="LuxR_C_like"/>
    <property type="match status" value="1"/>
</dbReference>
<sequence>MPYQVLIADDHPLFREALASIISMTLPDCSLQQATDYSEAQQALSKSAFDLAFVDLNMPDSNGLTDLALLKKMHPDLPIVVVSAHEEAEVIRTCIGHGATGYIIKSSGPNEIKHAIQAVLNGETYLPANIDLQVETPDPEADAVSRISSLTPSQLKVLIEVGKGKLNKQIAYDLAISEATVKAHITSVFKKLGINNRTQAVLFAQQHQAKYPSLR</sequence>
<evidence type="ECO:0000256" key="3">
    <source>
        <dbReference type="PROSITE-ProRule" id="PRU00169"/>
    </source>
</evidence>
<keyword evidence="1 3" id="KW-0597">Phosphoprotein</keyword>
<dbReference type="PRINTS" id="PR00038">
    <property type="entry name" value="HTHLUXR"/>
</dbReference>
<dbReference type="SUPFAM" id="SSF46894">
    <property type="entry name" value="C-terminal effector domain of the bipartite response regulators"/>
    <property type="match status" value="1"/>
</dbReference>
<reference evidence="6" key="1">
    <citation type="journal article" date="2014" name="Int. J. Syst. Evol. Microbiol.">
        <title>Complete genome sequence of Corynebacterium casei LMG S-19264T (=DSM 44701T), isolated from a smear-ripened cheese.</title>
        <authorList>
            <consortium name="US DOE Joint Genome Institute (JGI-PGF)"/>
            <person name="Walter F."/>
            <person name="Albersmeier A."/>
            <person name="Kalinowski J."/>
            <person name="Ruckert C."/>
        </authorList>
    </citation>
    <scope>NUCLEOTIDE SEQUENCE</scope>
    <source>
        <strain evidence="6">KCTC 12711</strain>
    </source>
</reference>
<evidence type="ECO:0000259" key="5">
    <source>
        <dbReference type="PROSITE" id="PS50110"/>
    </source>
</evidence>
<dbReference type="SUPFAM" id="SSF52172">
    <property type="entry name" value="CheY-like"/>
    <property type="match status" value="1"/>
</dbReference>
<name>A0A918RLP0_9GAMM</name>
<feature type="modified residue" description="4-aspartylphosphate" evidence="3">
    <location>
        <position position="55"/>
    </location>
</feature>
<reference evidence="6" key="2">
    <citation type="submission" date="2020-09" db="EMBL/GenBank/DDBJ databases">
        <authorList>
            <person name="Sun Q."/>
            <person name="Kim S."/>
        </authorList>
    </citation>
    <scope>NUCLEOTIDE SEQUENCE</scope>
    <source>
        <strain evidence="6">KCTC 12711</strain>
    </source>
</reference>
<keyword evidence="7" id="KW-1185">Reference proteome</keyword>
<dbReference type="PROSITE" id="PS50110">
    <property type="entry name" value="RESPONSE_REGULATORY"/>
    <property type="match status" value="1"/>
</dbReference>
<organism evidence="6 7">
    <name type="scientific">Arenicella chitinivorans</name>
    <dbReference type="NCBI Taxonomy" id="1329800"/>
    <lineage>
        <taxon>Bacteria</taxon>
        <taxon>Pseudomonadati</taxon>
        <taxon>Pseudomonadota</taxon>
        <taxon>Gammaproteobacteria</taxon>
        <taxon>Arenicellales</taxon>
        <taxon>Arenicellaceae</taxon>
        <taxon>Arenicella</taxon>
    </lineage>
</organism>
<dbReference type="Proteomes" id="UP000614811">
    <property type="component" value="Unassembled WGS sequence"/>
</dbReference>
<dbReference type="InterPro" id="IPR011006">
    <property type="entry name" value="CheY-like_superfamily"/>
</dbReference>
<gene>
    <name evidence="6" type="primary">agmR</name>
    <name evidence="6" type="ORF">GCM10008090_08010</name>
</gene>
<comment type="caution">
    <text evidence="6">The sequence shown here is derived from an EMBL/GenBank/DDBJ whole genome shotgun (WGS) entry which is preliminary data.</text>
</comment>
<dbReference type="InterPro" id="IPR016032">
    <property type="entry name" value="Sig_transdc_resp-reg_C-effctor"/>
</dbReference>
<dbReference type="InterPro" id="IPR001789">
    <property type="entry name" value="Sig_transdc_resp-reg_receiver"/>
</dbReference>
<evidence type="ECO:0000256" key="2">
    <source>
        <dbReference type="ARBA" id="ARBA00023125"/>
    </source>
</evidence>
<dbReference type="GO" id="GO:0000160">
    <property type="term" value="P:phosphorelay signal transduction system"/>
    <property type="evidence" value="ECO:0007669"/>
    <property type="project" value="InterPro"/>
</dbReference>
<dbReference type="GO" id="GO:0003677">
    <property type="term" value="F:DNA binding"/>
    <property type="evidence" value="ECO:0007669"/>
    <property type="project" value="UniProtKB-KW"/>
</dbReference>
<keyword evidence="2 6" id="KW-0238">DNA-binding</keyword>
<dbReference type="CDD" id="cd17535">
    <property type="entry name" value="REC_NarL-like"/>
    <property type="match status" value="1"/>
</dbReference>
<dbReference type="SMART" id="SM00421">
    <property type="entry name" value="HTH_LUXR"/>
    <property type="match status" value="1"/>
</dbReference>
<dbReference type="Gene3D" id="3.40.50.2300">
    <property type="match status" value="1"/>
</dbReference>
<dbReference type="InterPro" id="IPR058245">
    <property type="entry name" value="NreC/VraR/RcsB-like_REC"/>
</dbReference>
<evidence type="ECO:0000313" key="7">
    <source>
        <dbReference type="Proteomes" id="UP000614811"/>
    </source>
</evidence>
<evidence type="ECO:0000259" key="4">
    <source>
        <dbReference type="PROSITE" id="PS50043"/>
    </source>
</evidence>
<accession>A0A918RLP0</accession>
<evidence type="ECO:0000313" key="6">
    <source>
        <dbReference type="EMBL" id="GHA01282.1"/>
    </source>
</evidence>
<dbReference type="EMBL" id="BMXA01000001">
    <property type="protein sequence ID" value="GHA01282.1"/>
    <property type="molecule type" value="Genomic_DNA"/>
</dbReference>
<feature type="domain" description="HTH luxR-type" evidence="4">
    <location>
        <begin position="143"/>
        <end position="208"/>
    </location>
</feature>
<feature type="domain" description="Response regulatory" evidence="5">
    <location>
        <begin position="4"/>
        <end position="120"/>
    </location>
</feature>
<dbReference type="PANTHER" id="PTHR45566">
    <property type="entry name" value="HTH-TYPE TRANSCRIPTIONAL REGULATOR YHJB-RELATED"/>
    <property type="match status" value="1"/>
</dbReference>
<dbReference type="AlphaFoldDB" id="A0A918RLP0"/>
<dbReference type="PROSITE" id="PS00622">
    <property type="entry name" value="HTH_LUXR_1"/>
    <property type="match status" value="1"/>
</dbReference>
<dbReference type="RefSeq" id="WP_189398703.1">
    <property type="nucleotide sequence ID" value="NZ_BMXA01000001.1"/>
</dbReference>
<evidence type="ECO:0000256" key="1">
    <source>
        <dbReference type="ARBA" id="ARBA00022553"/>
    </source>
</evidence>
<proteinExistence type="predicted"/>